<gene>
    <name evidence="1" type="ORF">NDU88_005090</name>
</gene>
<accession>A0AAV7PHK4</accession>
<dbReference type="AlphaFoldDB" id="A0AAV7PHK4"/>
<proteinExistence type="predicted"/>
<dbReference type="Proteomes" id="UP001066276">
    <property type="component" value="Chromosome 7"/>
</dbReference>
<evidence type="ECO:0000313" key="2">
    <source>
        <dbReference type="Proteomes" id="UP001066276"/>
    </source>
</evidence>
<evidence type="ECO:0000313" key="1">
    <source>
        <dbReference type="EMBL" id="KAJ1126684.1"/>
    </source>
</evidence>
<organism evidence="1 2">
    <name type="scientific">Pleurodeles waltl</name>
    <name type="common">Iberian ribbed newt</name>
    <dbReference type="NCBI Taxonomy" id="8319"/>
    <lineage>
        <taxon>Eukaryota</taxon>
        <taxon>Metazoa</taxon>
        <taxon>Chordata</taxon>
        <taxon>Craniata</taxon>
        <taxon>Vertebrata</taxon>
        <taxon>Euteleostomi</taxon>
        <taxon>Amphibia</taxon>
        <taxon>Batrachia</taxon>
        <taxon>Caudata</taxon>
        <taxon>Salamandroidea</taxon>
        <taxon>Salamandridae</taxon>
        <taxon>Pleurodelinae</taxon>
        <taxon>Pleurodeles</taxon>
    </lineage>
</organism>
<reference evidence="1" key="1">
    <citation type="journal article" date="2022" name="bioRxiv">
        <title>Sequencing and chromosome-scale assembly of the giantPleurodeles waltlgenome.</title>
        <authorList>
            <person name="Brown T."/>
            <person name="Elewa A."/>
            <person name="Iarovenko S."/>
            <person name="Subramanian E."/>
            <person name="Araus A.J."/>
            <person name="Petzold A."/>
            <person name="Susuki M."/>
            <person name="Suzuki K.-i.T."/>
            <person name="Hayashi T."/>
            <person name="Toyoda A."/>
            <person name="Oliveira C."/>
            <person name="Osipova E."/>
            <person name="Leigh N.D."/>
            <person name="Simon A."/>
            <person name="Yun M.H."/>
        </authorList>
    </citation>
    <scope>NUCLEOTIDE SEQUENCE</scope>
    <source>
        <strain evidence="1">20211129_DDA</strain>
        <tissue evidence="1">Liver</tissue>
    </source>
</reference>
<protein>
    <submittedName>
        <fullName evidence="1">Uncharacterized protein</fullName>
    </submittedName>
</protein>
<keyword evidence="2" id="KW-1185">Reference proteome</keyword>
<dbReference type="EMBL" id="JANPWB010000011">
    <property type="protein sequence ID" value="KAJ1126684.1"/>
    <property type="molecule type" value="Genomic_DNA"/>
</dbReference>
<name>A0AAV7PHK4_PLEWA</name>
<sequence>MEFLLIVSFSLWLLLSLIGLSLWPGWLRRSPSVSGPRARRSIGGAATRFTPSACSSPPQFRRGNPLWSGAFLSPTRAYLVHGARVAGRFQFAGDAIFKPRGLGRRSPDQAVFTSFVAARFAVAVPSAPLLRVGGSLLAPAPSKSHVAASPATAASASQSSAPGLAGRREPIRYLGFYFVSVAPVAFSACGLERVVAGLRGVSRVPEPVGAPRVIFKVLWQSLLGADDGGVQSTLRVRPPS</sequence>
<comment type="caution">
    <text evidence="1">The sequence shown here is derived from an EMBL/GenBank/DDBJ whole genome shotgun (WGS) entry which is preliminary data.</text>
</comment>